<accession>A0A6L5K1K5</accession>
<protein>
    <submittedName>
        <fullName evidence="10">Bestrophin</fullName>
    </submittedName>
</protein>
<sequence>MIIRERPAAWRLFFALRGSILHRIKWELVTTFSIAVIVTLAHGRVFSTKVTLTPIPFSLIGLALAIFLGFRNSTTYDRWWEGRRLWGDLLIHARSLARMWVQHVRPGGAEAAQTQLYRLIAFAHALRHALRGSRNTDSARFLSASEAERVASAANPADRILHLISQDLASASAHGHVEPIIAARIEDSLTALATVQAGCERLHGTPLPFSYTLLLHRTAHLYCLLLPFGLVDTIGFATPLVVGLVSYTFFGLDTIADEIENPFALLPNSLPLDAICRRIEIDLRDALGEADLPPPLQPVDFCLM</sequence>
<dbReference type="AlphaFoldDB" id="A0A6L5K1K5"/>
<dbReference type="GO" id="GO:0005254">
    <property type="term" value="F:chloride channel activity"/>
    <property type="evidence" value="ECO:0007669"/>
    <property type="project" value="InterPro"/>
</dbReference>
<evidence type="ECO:0000256" key="3">
    <source>
        <dbReference type="ARBA" id="ARBA00022475"/>
    </source>
</evidence>
<dbReference type="PANTHER" id="PTHR33281">
    <property type="entry name" value="UPF0187 PROTEIN YNEE"/>
    <property type="match status" value="1"/>
</dbReference>
<comment type="similarity">
    <text evidence="8">Belongs to the anion channel-forming bestrophin (TC 1.A.46) family.</text>
</comment>
<proteinExistence type="inferred from homology"/>
<keyword evidence="2" id="KW-0813">Transport</keyword>
<keyword evidence="4 9" id="KW-0812">Transmembrane</keyword>
<comment type="caution">
    <text evidence="10">The sequence shown here is derived from an EMBL/GenBank/DDBJ whole genome shotgun (WGS) entry which is preliminary data.</text>
</comment>
<evidence type="ECO:0000256" key="8">
    <source>
        <dbReference type="ARBA" id="ARBA00034708"/>
    </source>
</evidence>
<evidence type="ECO:0000256" key="5">
    <source>
        <dbReference type="ARBA" id="ARBA00022989"/>
    </source>
</evidence>
<feature type="transmembrane region" description="Helical" evidence="9">
    <location>
        <begin position="26"/>
        <end position="46"/>
    </location>
</feature>
<feature type="transmembrane region" description="Helical" evidence="9">
    <location>
        <begin position="52"/>
        <end position="70"/>
    </location>
</feature>
<organism evidence="10 11">
    <name type="scientific">Rhodocyclus tenuis</name>
    <name type="common">Rhodospirillum tenue</name>
    <dbReference type="NCBI Taxonomy" id="1066"/>
    <lineage>
        <taxon>Bacteria</taxon>
        <taxon>Pseudomonadati</taxon>
        <taxon>Pseudomonadota</taxon>
        <taxon>Betaproteobacteria</taxon>
        <taxon>Rhodocyclales</taxon>
        <taxon>Rhodocyclaceae</taxon>
        <taxon>Rhodocyclus</taxon>
    </lineage>
</organism>
<dbReference type="GO" id="GO:0005886">
    <property type="term" value="C:plasma membrane"/>
    <property type="evidence" value="ECO:0007669"/>
    <property type="project" value="UniProtKB-SubCell"/>
</dbReference>
<dbReference type="InterPro" id="IPR044669">
    <property type="entry name" value="YneE/VCCN1/2-like"/>
</dbReference>
<evidence type="ECO:0000256" key="7">
    <source>
        <dbReference type="ARBA" id="ARBA00023136"/>
    </source>
</evidence>
<keyword evidence="3" id="KW-1003">Cell membrane</keyword>
<dbReference type="Proteomes" id="UP000480275">
    <property type="component" value="Unassembled WGS sequence"/>
</dbReference>
<keyword evidence="6" id="KW-0406">Ion transport</keyword>
<reference evidence="10 11" key="1">
    <citation type="submission" date="2019-10" db="EMBL/GenBank/DDBJ databases">
        <title>Whole-genome sequence of the purple nonsulfur photosynthetic bacterium Rhodocyclus tenuis.</title>
        <authorList>
            <person name="Kyndt J.A."/>
            <person name="Meyer T.E."/>
        </authorList>
    </citation>
    <scope>NUCLEOTIDE SEQUENCE [LARGE SCALE GENOMIC DNA]</scope>
    <source>
        <strain evidence="10 11">DSM 110</strain>
    </source>
</reference>
<evidence type="ECO:0000256" key="6">
    <source>
        <dbReference type="ARBA" id="ARBA00023065"/>
    </source>
</evidence>
<dbReference type="OrthoDB" id="445589at2"/>
<evidence type="ECO:0000256" key="4">
    <source>
        <dbReference type="ARBA" id="ARBA00022692"/>
    </source>
</evidence>
<evidence type="ECO:0000313" key="11">
    <source>
        <dbReference type="Proteomes" id="UP000480275"/>
    </source>
</evidence>
<keyword evidence="7 9" id="KW-0472">Membrane</keyword>
<gene>
    <name evidence="10" type="ORF">GHK24_11505</name>
</gene>
<keyword evidence="5 9" id="KW-1133">Transmembrane helix</keyword>
<comment type="subcellular location">
    <subcellularLocation>
        <location evidence="1">Cell membrane</location>
        <topology evidence="1">Multi-pass membrane protein</topology>
    </subcellularLocation>
</comment>
<evidence type="ECO:0000313" key="10">
    <source>
        <dbReference type="EMBL" id="MQY52398.1"/>
    </source>
</evidence>
<dbReference type="EMBL" id="WIXJ01000009">
    <property type="protein sequence ID" value="MQY52398.1"/>
    <property type="molecule type" value="Genomic_DNA"/>
</dbReference>
<name>A0A6L5K1K5_RHOTE</name>
<evidence type="ECO:0000256" key="9">
    <source>
        <dbReference type="SAM" id="Phobius"/>
    </source>
</evidence>
<evidence type="ECO:0000256" key="1">
    <source>
        <dbReference type="ARBA" id="ARBA00004651"/>
    </source>
</evidence>
<evidence type="ECO:0000256" key="2">
    <source>
        <dbReference type="ARBA" id="ARBA00022448"/>
    </source>
</evidence>
<dbReference type="Pfam" id="PF25539">
    <property type="entry name" value="Bestrophin_2"/>
    <property type="match status" value="1"/>
</dbReference>
<dbReference type="PANTHER" id="PTHR33281:SF19">
    <property type="entry name" value="VOLTAGE-DEPENDENT ANION CHANNEL-FORMING PROTEIN YNEE"/>
    <property type="match status" value="1"/>
</dbReference>